<dbReference type="GO" id="GO:0005794">
    <property type="term" value="C:Golgi apparatus"/>
    <property type="evidence" value="ECO:0007669"/>
    <property type="project" value="TreeGrafter"/>
</dbReference>
<feature type="transmembrane region" description="Helical" evidence="5">
    <location>
        <begin position="182"/>
        <end position="202"/>
    </location>
</feature>
<accession>A0A668AFF4</accession>
<evidence type="ECO:0000256" key="6">
    <source>
        <dbReference type="SAM" id="MobiDB-lite"/>
    </source>
</evidence>
<feature type="transmembrane region" description="Helical" evidence="5">
    <location>
        <begin position="119"/>
        <end position="139"/>
    </location>
</feature>
<evidence type="ECO:0000313" key="7">
    <source>
        <dbReference type="Ensembl" id="ENSMMDP00005052107.1"/>
    </source>
</evidence>
<comment type="similarity">
    <text evidence="5">Belongs to the BI1 family.</text>
</comment>
<keyword evidence="4 5" id="KW-0472">Membrane</keyword>
<dbReference type="InParanoid" id="A0A668AFF4"/>
<feature type="transmembrane region" description="Helical" evidence="5">
    <location>
        <begin position="265"/>
        <end position="287"/>
    </location>
</feature>
<reference evidence="7" key="1">
    <citation type="submission" date="2019-06" db="EMBL/GenBank/DDBJ databases">
        <authorList>
            <consortium name="Wellcome Sanger Institute Data Sharing"/>
        </authorList>
    </citation>
    <scope>NUCLEOTIDE SEQUENCE [LARGE SCALE GENOMIC DNA]</scope>
</reference>
<protein>
    <submittedName>
        <fullName evidence="7">Si:ch211-284o19.8</fullName>
    </submittedName>
</protein>
<dbReference type="Pfam" id="PF01027">
    <property type="entry name" value="Bax1-I"/>
    <property type="match status" value="1"/>
</dbReference>
<dbReference type="GO" id="GO:0016020">
    <property type="term" value="C:membrane"/>
    <property type="evidence" value="ECO:0007669"/>
    <property type="project" value="UniProtKB-SubCell"/>
</dbReference>
<reference evidence="7" key="2">
    <citation type="submission" date="2025-08" db="UniProtKB">
        <authorList>
            <consortium name="Ensembl"/>
        </authorList>
    </citation>
    <scope>IDENTIFICATION</scope>
</reference>
<evidence type="ECO:0000256" key="1">
    <source>
        <dbReference type="ARBA" id="ARBA00004141"/>
    </source>
</evidence>
<feature type="transmembrane region" description="Helical" evidence="5">
    <location>
        <begin position="240"/>
        <end position="259"/>
    </location>
</feature>
<organism evidence="7 8">
    <name type="scientific">Myripristis murdjan</name>
    <name type="common">pinecone soldierfish</name>
    <dbReference type="NCBI Taxonomy" id="586833"/>
    <lineage>
        <taxon>Eukaryota</taxon>
        <taxon>Metazoa</taxon>
        <taxon>Chordata</taxon>
        <taxon>Craniata</taxon>
        <taxon>Vertebrata</taxon>
        <taxon>Euteleostomi</taxon>
        <taxon>Actinopterygii</taxon>
        <taxon>Neopterygii</taxon>
        <taxon>Teleostei</taxon>
        <taxon>Neoteleostei</taxon>
        <taxon>Acanthomorphata</taxon>
        <taxon>Holocentriformes</taxon>
        <taxon>Holocentridae</taxon>
        <taxon>Myripristis</taxon>
    </lineage>
</organism>
<evidence type="ECO:0000313" key="8">
    <source>
        <dbReference type="Proteomes" id="UP000472263"/>
    </source>
</evidence>
<evidence type="ECO:0000256" key="2">
    <source>
        <dbReference type="ARBA" id="ARBA00022692"/>
    </source>
</evidence>
<dbReference type="CDD" id="cd10428">
    <property type="entry name" value="LFG_like"/>
    <property type="match status" value="1"/>
</dbReference>
<sequence>MFLLGPDSSTMADTENPPASEEKDINLGSSPSENPPASEEKDIDLGSGPSSPTSPQPAEDQEPPPYSEAPVMYPADKTGVICTQISTGPQSCSEANPDVPEDPSPFEDKMVRRAFIRKVFCIVTLMLLFTFTVVCVFTFSQVVRKAVQRNIWVYVSSVIVFLVVFLSLSLCKTLSRRHPWNIVALAVVNISMSYMVGTIASYHDTAAVVFTMGATLHREFITISVFCLQNRYDFTICSGLLVVLVVDLLMFAIFSSFYYYRMLDIVYGCLGALLFALFLMIDVQLLTGSMSYRTSPEDYVSAALTIYLDIVFIFLYLLGRR</sequence>
<proteinExistence type="inferred from homology"/>
<evidence type="ECO:0000256" key="5">
    <source>
        <dbReference type="RuleBase" id="RU004379"/>
    </source>
</evidence>
<reference evidence="7" key="3">
    <citation type="submission" date="2025-09" db="UniProtKB">
        <authorList>
            <consortium name="Ensembl"/>
        </authorList>
    </citation>
    <scope>IDENTIFICATION</scope>
</reference>
<gene>
    <name evidence="7" type="primary">si:ch211-284o19.8</name>
</gene>
<dbReference type="InterPro" id="IPR006214">
    <property type="entry name" value="Bax_inhibitor_1-related"/>
</dbReference>
<dbReference type="Proteomes" id="UP000472263">
    <property type="component" value="Chromosome 17"/>
</dbReference>
<dbReference type="GeneTree" id="ENSGT01050000244890"/>
<feature type="region of interest" description="Disordered" evidence="6">
    <location>
        <begin position="1"/>
        <end position="70"/>
    </location>
</feature>
<keyword evidence="8" id="KW-1185">Reference proteome</keyword>
<dbReference type="GO" id="GO:2001234">
    <property type="term" value="P:negative regulation of apoptotic signaling pathway"/>
    <property type="evidence" value="ECO:0007669"/>
    <property type="project" value="TreeGrafter"/>
</dbReference>
<dbReference type="GO" id="GO:0005783">
    <property type="term" value="C:endoplasmic reticulum"/>
    <property type="evidence" value="ECO:0007669"/>
    <property type="project" value="TreeGrafter"/>
</dbReference>
<dbReference type="PANTHER" id="PTHR23291">
    <property type="entry name" value="BAX INHIBITOR-RELATED"/>
    <property type="match status" value="1"/>
</dbReference>
<evidence type="ECO:0000256" key="3">
    <source>
        <dbReference type="ARBA" id="ARBA00022989"/>
    </source>
</evidence>
<dbReference type="AlphaFoldDB" id="A0A668AFF4"/>
<dbReference type="PANTHER" id="PTHR23291:SF94">
    <property type="entry name" value="PROTEIN LIFEGUARD 1 ISOFORM X2"/>
    <property type="match status" value="1"/>
</dbReference>
<keyword evidence="2 5" id="KW-0812">Transmembrane</keyword>
<keyword evidence="3 5" id="KW-1133">Transmembrane helix</keyword>
<feature type="transmembrane region" description="Helical" evidence="5">
    <location>
        <begin position="299"/>
        <end position="318"/>
    </location>
</feature>
<feature type="transmembrane region" description="Helical" evidence="5">
    <location>
        <begin position="151"/>
        <end position="170"/>
    </location>
</feature>
<name>A0A668AFF4_9TELE</name>
<comment type="subcellular location">
    <subcellularLocation>
        <location evidence="1">Membrane</location>
        <topology evidence="1">Multi-pass membrane protein</topology>
    </subcellularLocation>
</comment>
<feature type="compositionally biased region" description="Low complexity" evidence="6">
    <location>
        <begin position="46"/>
        <end position="57"/>
    </location>
</feature>
<evidence type="ECO:0000256" key="4">
    <source>
        <dbReference type="ARBA" id="ARBA00023136"/>
    </source>
</evidence>
<dbReference type="Ensembl" id="ENSMMDT00005053123.1">
    <property type="protein sequence ID" value="ENSMMDP00005052107.1"/>
    <property type="gene ID" value="ENSMMDG00005023521.1"/>
</dbReference>